<evidence type="ECO:0000256" key="1">
    <source>
        <dbReference type="ARBA" id="ARBA00004141"/>
    </source>
</evidence>
<evidence type="ECO:0000256" key="6">
    <source>
        <dbReference type="SAM" id="Phobius"/>
    </source>
</evidence>
<feature type="non-terminal residue" evidence="8">
    <location>
        <position position="1"/>
    </location>
</feature>
<evidence type="ECO:0000259" key="7">
    <source>
        <dbReference type="Pfam" id="PF01061"/>
    </source>
</evidence>
<feature type="domain" description="ABC-2 type transporter transmembrane" evidence="7">
    <location>
        <begin position="5"/>
        <end position="168"/>
    </location>
</feature>
<keyword evidence="4 6" id="KW-1133">Transmembrane helix</keyword>
<proteinExistence type="predicted"/>
<accession>A0A2J8AFD3</accession>
<evidence type="ECO:0000313" key="8">
    <source>
        <dbReference type="EMBL" id="PNH11224.1"/>
    </source>
</evidence>
<dbReference type="AlphaFoldDB" id="A0A2J8AFD3"/>
<dbReference type="GO" id="GO:0140359">
    <property type="term" value="F:ABC-type transporter activity"/>
    <property type="evidence" value="ECO:0007669"/>
    <property type="project" value="InterPro"/>
</dbReference>
<comment type="subcellular location">
    <subcellularLocation>
        <location evidence="1">Membrane</location>
        <topology evidence="1">Multi-pass membrane protein</topology>
    </subcellularLocation>
</comment>
<keyword evidence="2" id="KW-0813">Transport</keyword>
<keyword evidence="3 6" id="KW-0812">Transmembrane</keyword>
<dbReference type="InterPro" id="IPR013525">
    <property type="entry name" value="ABC2_TM"/>
</dbReference>
<feature type="transmembrane region" description="Helical" evidence="6">
    <location>
        <begin position="12"/>
        <end position="33"/>
    </location>
</feature>
<dbReference type="Proteomes" id="UP000236333">
    <property type="component" value="Unassembled WGS sequence"/>
</dbReference>
<reference evidence="8 9" key="1">
    <citation type="journal article" date="2017" name="Mol. Biol. Evol.">
        <title>The 4-celled Tetrabaena socialis nuclear genome reveals the essential components for genetic control of cell number at the origin of multicellularity in the volvocine lineage.</title>
        <authorList>
            <person name="Featherston J."/>
            <person name="Arakaki Y."/>
            <person name="Hanschen E.R."/>
            <person name="Ferris P.J."/>
            <person name="Michod R.E."/>
            <person name="Olson B.J.S.C."/>
            <person name="Nozaki H."/>
            <person name="Durand P.M."/>
        </authorList>
    </citation>
    <scope>NUCLEOTIDE SEQUENCE [LARGE SCALE GENOMIC DNA]</scope>
    <source>
        <strain evidence="8 9">NIES-571</strain>
    </source>
</reference>
<feature type="transmembrane region" description="Helical" evidence="6">
    <location>
        <begin position="53"/>
        <end position="80"/>
    </location>
</feature>
<feature type="transmembrane region" description="Helical" evidence="6">
    <location>
        <begin position="119"/>
        <end position="140"/>
    </location>
</feature>
<dbReference type="GO" id="GO:0071944">
    <property type="term" value="C:cell periphery"/>
    <property type="evidence" value="ECO:0007669"/>
    <property type="project" value="UniProtKB-ARBA"/>
</dbReference>
<dbReference type="PANTHER" id="PTHR19241">
    <property type="entry name" value="ATP-BINDING CASSETTE TRANSPORTER"/>
    <property type="match status" value="1"/>
</dbReference>
<sequence length="232" mass="26656">DTVLGVMDVMGVMFTSTLFLSMTNLLMVMPVVAADRSVYYRERASGMYHAAAFAWAQGVAELPFLFVQSVVYVVIVYCTVHFEFTAAKMMWFWLYLWLDLMLFTFMGVAAMNIAPNMPAATAGCSFLILLWNLFCGFLIYRRDIKPWYLWAYYFNPPTYIIYGCVTTQMGDLTDTLIDTGEGVMTSVAQYVADTFDYDYNMRGWIVLILVGFIFACRGLAYFGLMRLNFQRR</sequence>
<protein>
    <submittedName>
        <fullName evidence="8">Pleiotropic drug resistance protein 6</fullName>
    </submittedName>
</protein>
<dbReference type="GO" id="GO:0016020">
    <property type="term" value="C:membrane"/>
    <property type="evidence" value="ECO:0007669"/>
    <property type="project" value="UniProtKB-SubCell"/>
</dbReference>
<gene>
    <name evidence="8" type="ORF">TSOC_001947</name>
</gene>
<evidence type="ECO:0000313" key="9">
    <source>
        <dbReference type="Proteomes" id="UP000236333"/>
    </source>
</evidence>
<evidence type="ECO:0000256" key="3">
    <source>
        <dbReference type="ARBA" id="ARBA00022692"/>
    </source>
</evidence>
<keyword evidence="5 6" id="KW-0472">Membrane</keyword>
<comment type="caution">
    <text evidence="8">The sequence shown here is derived from an EMBL/GenBank/DDBJ whole genome shotgun (WGS) entry which is preliminary data.</text>
</comment>
<name>A0A2J8AFD3_9CHLO</name>
<dbReference type="EMBL" id="PGGS01000034">
    <property type="protein sequence ID" value="PNH11224.1"/>
    <property type="molecule type" value="Genomic_DNA"/>
</dbReference>
<feature type="transmembrane region" description="Helical" evidence="6">
    <location>
        <begin position="204"/>
        <end position="224"/>
    </location>
</feature>
<dbReference type="OrthoDB" id="537059at2759"/>
<feature type="transmembrane region" description="Helical" evidence="6">
    <location>
        <begin position="92"/>
        <end position="113"/>
    </location>
</feature>
<evidence type="ECO:0000256" key="5">
    <source>
        <dbReference type="ARBA" id="ARBA00023136"/>
    </source>
</evidence>
<keyword evidence="9" id="KW-1185">Reference proteome</keyword>
<evidence type="ECO:0000256" key="4">
    <source>
        <dbReference type="ARBA" id="ARBA00022989"/>
    </source>
</evidence>
<feature type="transmembrane region" description="Helical" evidence="6">
    <location>
        <begin position="147"/>
        <end position="169"/>
    </location>
</feature>
<evidence type="ECO:0000256" key="2">
    <source>
        <dbReference type="ARBA" id="ARBA00022448"/>
    </source>
</evidence>
<organism evidence="8 9">
    <name type="scientific">Tetrabaena socialis</name>
    <dbReference type="NCBI Taxonomy" id="47790"/>
    <lineage>
        <taxon>Eukaryota</taxon>
        <taxon>Viridiplantae</taxon>
        <taxon>Chlorophyta</taxon>
        <taxon>core chlorophytes</taxon>
        <taxon>Chlorophyceae</taxon>
        <taxon>CS clade</taxon>
        <taxon>Chlamydomonadales</taxon>
        <taxon>Tetrabaenaceae</taxon>
        <taxon>Tetrabaena</taxon>
    </lineage>
</organism>
<dbReference type="Pfam" id="PF01061">
    <property type="entry name" value="ABC2_membrane"/>
    <property type="match status" value="1"/>
</dbReference>